<dbReference type="Proteomes" id="UP001223390">
    <property type="component" value="Unassembled WGS sequence"/>
</dbReference>
<accession>A0ABT7H3B7</accession>
<dbReference type="InterPro" id="IPR041657">
    <property type="entry name" value="HTH_17"/>
</dbReference>
<evidence type="ECO:0000313" key="2">
    <source>
        <dbReference type="EMBL" id="MDK9500343.1"/>
    </source>
</evidence>
<dbReference type="RefSeq" id="WP_285345997.1">
    <property type="nucleotide sequence ID" value="NZ_JASITI010000060.1"/>
</dbReference>
<feature type="domain" description="Helix-turn-helix" evidence="1">
    <location>
        <begin position="24"/>
        <end position="65"/>
    </location>
</feature>
<reference evidence="2 3" key="1">
    <citation type="submission" date="2023-05" db="EMBL/GenBank/DDBJ databases">
        <title>Sequencing and Assembly of Streptomyces sp. NP73.</title>
        <authorList>
            <person name="Konwar A.N."/>
            <person name="Saikia K."/>
            <person name="Thakur D."/>
        </authorList>
    </citation>
    <scope>NUCLEOTIDE SEQUENCE [LARGE SCALE GENOMIC DNA]</scope>
    <source>
        <strain evidence="2 3">NP73</strain>
    </source>
</reference>
<name>A0ABT7H3B7_9ACTN</name>
<protein>
    <submittedName>
        <fullName evidence="2">Helix-turn-helix domain-containing protein</fullName>
    </submittedName>
</protein>
<proteinExistence type="predicted"/>
<keyword evidence="3" id="KW-1185">Reference proteome</keyword>
<evidence type="ECO:0000313" key="3">
    <source>
        <dbReference type="Proteomes" id="UP001223390"/>
    </source>
</evidence>
<sequence>MTGIGRAGLTLGEAFDLPLSVGLQTAAAAYGLSLSTAYKLVRQGRFPCEVRRVGGRYRIATAVLMRSLGIEEMPVYLDDVENGAAICRQEQLPLDDGL</sequence>
<evidence type="ECO:0000259" key="1">
    <source>
        <dbReference type="Pfam" id="PF12728"/>
    </source>
</evidence>
<organism evidence="2 3">
    <name type="scientific">Streptomyces katrae</name>
    <dbReference type="NCBI Taxonomy" id="68223"/>
    <lineage>
        <taxon>Bacteria</taxon>
        <taxon>Bacillati</taxon>
        <taxon>Actinomycetota</taxon>
        <taxon>Actinomycetes</taxon>
        <taxon>Kitasatosporales</taxon>
        <taxon>Streptomycetaceae</taxon>
        <taxon>Streptomyces</taxon>
    </lineage>
</organism>
<dbReference type="Pfam" id="PF12728">
    <property type="entry name" value="HTH_17"/>
    <property type="match status" value="1"/>
</dbReference>
<dbReference type="EMBL" id="JASITI010000060">
    <property type="protein sequence ID" value="MDK9500343.1"/>
    <property type="molecule type" value="Genomic_DNA"/>
</dbReference>
<gene>
    <name evidence="2" type="ORF">QEZ40_006162</name>
</gene>
<comment type="caution">
    <text evidence="2">The sequence shown here is derived from an EMBL/GenBank/DDBJ whole genome shotgun (WGS) entry which is preliminary data.</text>
</comment>